<proteinExistence type="predicted"/>
<dbReference type="FunFam" id="3.30.70.1010:FF:000001">
    <property type="entry name" value="Elongation factor 1-gamma 1"/>
    <property type="match status" value="1"/>
</dbReference>
<organism evidence="8 9">
    <name type="scientific">Hypholoma sublateritium (strain FD-334 SS-4)</name>
    <dbReference type="NCBI Taxonomy" id="945553"/>
    <lineage>
        <taxon>Eukaryota</taxon>
        <taxon>Fungi</taxon>
        <taxon>Dikarya</taxon>
        <taxon>Basidiomycota</taxon>
        <taxon>Agaricomycotina</taxon>
        <taxon>Agaricomycetes</taxon>
        <taxon>Agaricomycetidae</taxon>
        <taxon>Agaricales</taxon>
        <taxon>Agaricineae</taxon>
        <taxon>Strophariaceae</taxon>
        <taxon>Hypholoma</taxon>
    </lineage>
</organism>
<dbReference type="InterPro" id="IPR050802">
    <property type="entry name" value="EF-GSTs"/>
</dbReference>
<dbReference type="SUPFAM" id="SSF52833">
    <property type="entry name" value="Thioredoxin-like"/>
    <property type="match status" value="1"/>
</dbReference>
<feature type="compositionally biased region" description="Basic and acidic residues" evidence="4">
    <location>
        <begin position="258"/>
        <end position="269"/>
    </location>
</feature>
<evidence type="ECO:0000313" key="9">
    <source>
        <dbReference type="Proteomes" id="UP000054270"/>
    </source>
</evidence>
<feature type="domain" description="GST C-terminal" evidence="7">
    <location>
        <begin position="90"/>
        <end position="222"/>
    </location>
</feature>
<dbReference type="InterPro" id="IPR001662">
    <property type="entry name" value="EF1B_G_C"/>
</dbReference>
<feature type="compositionally biased region" description="Basic and acidic residues" evidence="4">
    <location>
        <begin position="237"/>
        <end position="247"/>
    </location>
</feature>
<dbReference type="CDD" id="cd03181">
    <property type="entry name" value="GST_C_EF1Bgamma_like"/>
    <property type="match status" value="1"/>
</dbReference>
<feature type="region of interest" description="Disordered" evidence="4">
    <location>
        <begin position="218"/>
        <end position="269"/>
    </location>
</feature>
<dbReference type="SFLD" id="SFLDS00019">
    <property type="entry name" value="Glutathione_Transferase_(cytos"/>
    <property type="match status" value="1"/>
</dbReference>
<evidence type="ECO:0000259" key="6">
    <source>
        <dbReference type="PROSITE" id="PS50404"/>
    </source>
</evidence>
<dbReference type="AlphaFoldDB" id="A0A0D2LCD9"/>
<dbReference type="InterPro" id="IPR036282">
    <property type="entry name" value="Glutathione-S-Trfase_C_sf"/>
</dbReference>
<dbReference type="OMA" id="TQYFSWT"/>
<dbReference type="Gene3D" id="3.30.70.1010">
    <property type="entry name" value="Translation elongation factor EF1B, gamma chain, conserved domain"/>
    <property type="match status" value="1"/>
</dbReference>
<dbReference type="InterPro" id="IPR040079">
    <property type="entry name" value="Glutathione_S-Trfase"/>
</dbReference>
<evidence type="ECO:0000256" key="1">
    <source>
        <dbReference type="ARBA" id="ARBA00022768"/>
    </source>
</evidence>
<dbReference type="Pfam" id="PF00647">
    <property type="entry name" value="EF1G"/>
    <property type="match status" value="1"/>
</dbReference>
<evidence type="ECO:0000313" key="8">
    <source>
        <dbReference type="EMBL" id="KJA24937.1"/>
    </source>
</evidence>
<feature type="domain" description="EF-1-gamma C-terminal" evidence="5">
    <location>
        <begin position="262"/>
        <end position="422"/>
    </location>
</feature>
<reference evidence="9" key="1">
    <citation type="submission" date="2014-04" db="EMBL/GenBank/DDBJ databases">
        <title>Evolutionary Origins and Diversification of the Mycorrhizal Mutualists.</title>
        <authorList>
            <consortium name="DOE Joint Genome Institute"/>
            <consortium name="Mycorrhizal Genomics Consortium"/>
            <person name="Kohler A."/>
            <person name="Kuo A."/>
            <person name="Nagy L.G."/>
            <person name="Floudas D."/>
            <person name="Copeland A."/>
            <person name="Barry K.W."/>
            <person name="Cichocki N."/>
            <person name="Veneault-Fourrey C."/>
            <person name="LaButti K."/>
            <person name="Lindquist E.A."/>
            <person name="Lipzen A."/>
            <person name="Lundell T."/>
            <person name="Morin E."/>
            <person name="Murat C."/>
            <person name="Riley R."/>
            <person name="Ohm R."/>
            <person name="Sun H."/>
            <person name="Tunlid A."/>
            <person name="Henrissat B."/>
            <person name="Grigoriev I.V."/>
            <person name="Hibbett D.S."/>
            <person name="Martin F."/>
        </authorList>
    </citation>
    <scope>NUCLEOTIDE SEQUENCE [LARGE SCALE GENOMIC DNA]</scope>
    <source>
        <strain evidence="9">FD-334 SS-4</strain>
    </source>
</reference>
<dbReference type="PROSITE" id="PS50404">
    <property type="entry name" value="GST_NTER"/>
    <property type="match status" value="1"/>
</dbReference>
<gene>
    <name evidence="8" type="ORF">HYPSUDRAFT_65239</name>
</gene>
<keyword evidence="9" id="KW-1185">Reference proteome</keyword>
<evidence type="ECO:0008006" key="10">
    <source>
        <dbReference type="Google" id="ProtNLM"/>
    </source>
</evidence>
<evidence type="ECO:0000259" key="7">
    <source>
        <dbReference type="PROSITE" id="PS50405"/>
    </source>
</evidence>
<dbReference type="GO" id="GO:0005634">
    <property type="term" value="C:nucleus"/>
    <property type="evidence" value="ECO:0007669"/>
    <property type="project" value="TreeGrafter"/>
</dbReference>
<dbReference type="Pfam" id="PF00043">
    <property type="entry name" value="GST_C"/>
    <property type="match status" value="1"/>
</dbReference>
<dbReference type="SUPFAM" id="SSF89942">
    <property type="entry name" value="eEF1-gamma domain"/>
    <property type="match status" value="1"/>
</dbReference>
<dbReference type="SUPFAM" id="SSF47616">
    <property type="entry name" value="GST C-terminal domain-like"/>
    <property type="match status" value="1"/>
</dbReference>
<dbReference type="GO" id="GO:0003746">
    <property type="term" value="F:translation elongation factor activity"/>
    <property type="evidence" value="ECO:0007669"/>
    <property type="project" value="UniProtKB-UniRule"/>
</dbReference>
<sequence length="433" mass="47974">MAPAGTLWTTDYQAKGKAIKAAAALGGIEIALPTGYEHMVDNKKPEFLTKFPHGKIPAWEGANGFKLFEGFAIARYVATLAPNSGLLGATQEDAALVDQWIHLAESEVDTYVDYVRALCKGVYAYNKLTHAGLVERHTRTLLTLDAHLSTHTFFVGERITLADIFIASLIQKAVGLTVDAELRAKLPHLIRNFETVVNQPKLVDIFGKTEYAEKAIQFVPPPKEKKPAAPAPAAAPKAEKKPKAKAADDDEDDNLVPEEPKVKNPLDDLPKSTLNLEDWKRAYSNKETRGAGGAIEWFYQNFDSEGFSTWRIDFKYNEELTQTFMSSNQITGFFNRLEASRKYLFGSVGVLGTTGDSVISGTLILRGQEAQPVVEVAPDWESYSYTKLDVKNNAEDKAFFEAALAWDLEINGKKWVDGKNVRCLFDLCCKLKS</sequence>
<dbReference type="PROSITE" id="PS50405">
    <property type="entry name" value="GST_CTER"/>
    <property type="match status" value="1"/>
</dbReference>
<evidence type="ECO:0000256" key="3">
    <source>
        <dbReference type="PROSITE-ProRule" id="PRU00519"/>
    </source>
</evidence>
<dbReference type="PROSITE" id="PS50040">
    <property type="entry name" value="EF1G_C"/>
    <property type="match status" value="1"/>
</dbReference>
<dbReference type="Proteomes" id="UP000054270">
    <property type="component" value="Unassembled WGS sequence"/>
</dbReference>
<dbReference type="SMART" id="SM01183">
    <property type="entry name" value="EF1G"/>
    <property type="match status" value="1"/>
</dbReference>
<dbReference type="Gene3D" id="1.20.1050.10">
    <property type="match status" value="1"/>
</dbReference>
<dbReference type="PANTHER" id="PTHR43986:SF1">
    <property type="entry name" value="ELONGATION FACTOR 1-GAMMA"/>
    <property type="match status" value="1"/>
</dbReference>
<keyword evidence="2 3" id="KW-0648">Protein biosynthesis</keyword>
<evidence type="ECO:0000256" key="2">
    <source>
        <dbReference type="ARBA" id="ARBA00022917"/>
    </source>
</evidence>
<dbReference type="InterPro" id="IPR010987">
    <property type="entry name" value="Glutathione-S-Trfase_C-like"/>
</dbReference>
<dbReference type="OrthoDB" id="249703at2759"/>
<dbReference type="EMBL" id="KN817534">
    <property type="protein sequence ID" value="KJA24937.1"/>
    <property type="molecule type" value="Genomic_DNA"/>
</dbReference>
<protein>
    <recommendedName>
        <fullName evidence="10">Elongation factor 1-gamma</fullName>
    </recommendedName>
</protein>
<dbReference type="InterPro" id="IPR036249">
    <property type="entry name" value="Thioredoxin-like_sf"/>
</dbReference>
<evidence type="ECO:0000256" key="4">
    <source>
        <dbReference type="SAM" id="MobiDB-lite"/>
    </source>
</evidence>
<dbReference type="Pfam" id="PF02798">
    <property type="entry name" value="GST_N"/>
    <property type="match status" value="1"/>
</dbReference>
<dbReference type="FunFam" id="1.20.1050.10:FF:000006">
    <property type="entry name" value="Elongation factor 1 gamma"/>
    <property type="match status" value="1"/>
</dbReference>
<dbReference type="STRING" id="945553.A0A0D2LCD9"/>
<dbReference type="InterPro" id="IPR004046">
    <property type="entry name" value="GST_C"/>
</dbReference>
<name>A0A0D2LCD9_HYPSF</name>
<accession>A0A0D2LCD9</accession>
<dbReference type="GO" id="GO:0005737">
    <property type="term" value="C:cytoplasm"/>
    <property type="evidence" value="ECO:0007669"/>
    <property type="project" value="TreeGrafter"/>
</dbReference>
<dbReference type="PANTHER" id="PTHR43986">
    <property type="entry name" value="ELONGATION FACTOR 1-GAMMA"/>
    <property type="match status" value="1"/>
</dbReference>
<dbReference type="InterPro" id="IPR036433">
    <property type="entry name" value="EF1B_G_C_sf"/>
</dbReference>
<dbReference type="InterPro" id="IPR004045">
    <property type="entry name" value="Glutathione_S-Trfase_N"/>
</dbReference>
<evidence type="ECO:0000259" key="5">
    <source>
        <dbReference type="PROSITE" id="PS50040"/>
    </source>
</evidence>
<keyword evidence="1 3" id="KW-0251">Elongation factor</keyword>
<feature type="domain" description="GST N-terminal" evidence="6">
    <location>
        <begin position="3"/>
        <end position="85"/>
    </location>
</feature>
<dbReference type="Gene3D" id="3.40.30.10">
    <property type="entry name" value="Glutaredoxin"/>
    <property type="match status" value="1"/>
</dbReference>